<sequence>IEHLWSELERRIRKRPKPAKNVKELERALHEEWNQIPKNTLLNLIESMPRRIEACIKNNGWPTKY</sequence>
<dbReference type="Gene3D" id="3.30.420.10">
    <property type="entry name" value="Ribonuclease H-like superfamily/Ribonuclease H"/>
    <property type="match status" value="1"/>
</dbReference>
<dbReference type="AlphaFoldDB" id="A0A2N0NPZ0"/>
<feature type="non-terminal residue" evidence="1">
    <location>
        <position position="1"/>
    </location>
</feature>
<evidence type="ECO:0000313" key="1">
    <source>
        <dbReference type="EMBL" id="PKB96633.1"/>
    </source>
</evidence>
<accession>A0A2N0NPZ0</accession>
<reference evidence="1 2" key="2">
    <citation type="submission" date="2017-09" db="EMBL/GenBank/DDBJ databases">
        <title>Extensive intraspecific genome diversity in a model arbuscular mycorrhizal fungus.</title>
        <authorList>
            <person name="Chen E.C."/>
            <person name="Morin E."/>
            <person name="Beaudet D."/>
            <person name="Noel J."/>
            <person name="Ndikumana S."/>
            <person name="Charron P."/>
            <person name="St-Onge C."/>
            <person name="Giorgi J."/>
            <person name="Grigoriev I.V."/>
            <person name="Roux C."/>
            <person name="Martin F.M."/>
            <person name="Corradi N."/>
        </authorList>
    </citation>
    <scope>NUCLEOTIDE SEQUENCE [LARGE SCALE GENOMIC DNA]</scope>
    <source>
        <strain evidence="1 2">A5</strain>
    </source>
</reference>
<comment type="caution">
    <text evidence="1">The sequence shown here is derived from an EMBL/GenBank/DDBJ whole genome shotgun (WGS) entry which is preliminary data.</text>
</comment>
<dbReference type="InterPro" id="IPR036397">
    <property type="entry name" value="RNaseH_sf"/>
</dbReference>
<dbReference type="GO" id="GO:0003676">
    <property type="term" value="F:nucleic acid binding"/>
    <property type="evidence" value="ECO:0007669"/>
    <property type="project" value="InterPro"/>
</dbReference>
<evidence type="ECO:0008006" key="3">
    <source>
        <dbReference type="Google" id="ProtNLM"/>
    </source>
</evidence>
<feature type="non-terminal residue" evidence="1">
    <location>
        <position position="65"/>
    </location>
</feature>
<organism evidence="1 2">
    <name type="scientific">Rhizophagus irregularis</name>
    <dbReference type="NCBI Taxonomy" id="588596"/>
    <lineage>
        <taxon>Eukaryota</taxon>
        <taxon>Fungi</taxon>
        <taxon>Fungi incertae sedis</taxon>
        <taxon>Mucoromycota</taxon>
        <taxon>Glomeromycotina</taxon>
        <taxon>Glomeromycetes</taxon>
        <taxon>Glomerales</taxon>
        <taxon>Glomeraceae</taxon>
        <taxon>Rhizophagus</taxon>
    </lineage>
</organism>
<dbReference type="Proteomes" id="UP000232722">
    <property type="component" value="Unassembled WGS sequence"/>
</dbReference>
<gene>
    <name evidence="1" type="ORF">RhiirA5_260001</name>
</gene>
<protein>
    <recommendedName>
        <fullName evidence="3">Tc1-like transposase DDE domain-containing protein</fullName>
    </recommendedName>
</protein>
<proteinExistence type="predicted"/>
<evidence type="ECO:0000313" key="2">
    <source>
        <dbReference type="Proteomes" id="UP000232722"/>
    </source>
</evidence>
<name>A0A2N0NPZ0_9GLOM</name>
<dbReference type="EMBL" id="LLXJ01003756">
    <property type="protein sequence ID" value="PKB96633.1"/>
    <property type="molecule type" value="Genomic_DNA"/>
</dbReference>
<reference evidence="1 2" key="1">
    <citation type="submission" date="2016-04" db="EMBL/GenBank/DDBJ databases">
        <title>Genome analyses suggest a sexual origin of heterokaryosis in a supposedly ancient asexual fungus.</title>
        <authorList>
            <person name="Ropars J."/>
            <person name="Sedzielewska K."/>
            <person name="Noel J."/>
            <person name="Charron P."/>
            <person name="Farinelli L."/>
            <person name="Marton T."/>
            <person name="Kruger M."/>
            <person name="Pelin A."/>
            <person name="Brachmann A."/>
            <person name="Corradi N."/>
        </authorList>
    </citation>
    <scope>NUCLEOTIDE SEQUENCE [LARGE SCALE GENOMIC DNA]</scope>
    <source>
        <strain evidence="1 2">A5</strain>
    </source>
</reference>